<dbReference type="WBParaSite" id="HCON_00123360-00001">
    <property type="protein sequence ID" value="HCON_00123360-00001"/>
    <property type="gene ID" value="HCON_00123360"/>
</dbReference>
<dbReference type="InterPro" id="IPR039551">
    <property type="entry name" value="Cho/carn_acyl_trans"/>
</dbReference>
<protein>
    <submittedName>
        <fullName evidence="8">Carn_acyltransf domain-containing protein</fullName>
    </submittedName>
</protein>
<dbReference type="Pfam" id="PF00755">
    <property type="entry name" value="Carn_acyltransf"/>
    <property type="match status" value="1"/>
</dbReference>
<name>A0A7I4YQX5_HAECO</name>
<evidence type="ECO:0000313" key="8">
    <source>
        <dbReference type="WBParaSite" id="HCON_00123360-00001"/>
    </source>
</evidence>
<dbReference type="PROSITE" id="PS00440">
    <property type="entry name" value="ACYLTRANSF_C_2"/>
    <property type="match status" value="1"/>
</dbReference>
<dbReference type="PANTHER" id="PTHR22589">
    <property type="entry name" value="CARNITINE O-ACYLTRANSFERASE"/>
    <property type="match status" value="1"/>
</dbReference>
<evidence type="ECO:0000256" key="5">
    <source>
        <dbReference type="RuleBase" id="RU003801"/>
    </source>
</evidence>
<dbReference type="GO" id="GO:0005739">
    <property type="term" value="C:mitochondrion"/>
    <property type="evidence" value="ECO:0007669"/>
    <property type="project" value="TreeGrafter"/>
</dbReference>
<feature type="active site" description="Proton acceptor" evidence="4">
    <location>
        <position position="371"/>
    </location>
</feature>
<sequence length="649" mass="73288">MFRVEQRFPSVCRGVSKCRSKHSLAGDDYQFLQRSVIPSYHFQKSLRRLPIPKLQDSCNRFLASAKVVLNDAVYNRTEEVVRSFEKAEGPELQKALIDYDRNHKDTSYICEPWFDMYLKARIPCPVNYNPFMMYAPDPNPRFNHQVSRATNFAISFARFRRALDANVLAPEVFHLNPKKSDTKLFRNVCKSLPASLSWYGAVAFKAFPLDMSQYKSLFNGTRIPKKDKDVLYQDTTQKHFMVMCRGRIYAVDIFDDEGNVLPADCVHNSLAYILQNAKQQDADKCVGSLTSLDRDTWAKVREEMLEADNAQNFRLVDGALFTLCLDDLKSQDPHRLIQSLLIGDDASNRWFDKSFQLIMDGNGQATINFEHSWGDGVAVLRLMEESYKDTNTHHFVTPDTEPQPANPSMVREIEFRLTDSLKSQISKAQKDHVARNSSLDFATMEYNGMTKDTIKKSKMSPDSIMQLAIQMAFYSMYKEMVPTYESCSTAAFLKGRTDCMRSATAATKEAILAILEGGVKNAEQLLINCSNTHGQLVKEASMGQAFDRHLLGLKISAERVGMEMPALFNDPGYLRMGHFVLSTSTLSTNTIVFGGFGPVVEDGFGIGYNVSSSRLGAVISSQKSNRDAKEFSQALVKSLDILRNIMNKS</sequence>
<keyword evidence="7" id="KW-1185">Reference proteome</keyword>
<dbReference type="GO" id="GO:0004095">
    <property type="term" value="F:carnitine O-palmitoyltransferase activity"/>
    <property type="evidence" value="ECO:0007669"/>
    <property type="project" value="TreeGrafter"/>
</dbReference>
<evidence type="ECO:0000256" key="4">
    <source>
        <dbReference type="PIRSR" id="PIRSR600542-1"/>
    </source>
</evidence>
<dbReference type="SUPFAM" id="SSF52777">
    <property type="entry name" value="CoA-dependent acyltransferases"/>
    <property type="match status" value="2"/>
</dbReference>
<dbReference type="OrthoDB" id="240216at2759"/>
<dbReference type="FunFam" id="1.10.275.20:FF:000001">
    <property type="entry name" value="carnitine O-palmitoyltransferase 2, mitochondrial"/>
    <property type="match status" value="1"/>
</dbReference>
<dbReference type="Gene3D" id="3.30.559.10">
    <property type="entry name" value="Chloramphenicol acetyltransferase-like domain"/>
    <property type="match status" value="1"/>
</dbReference>
<evidence type="ECO:0000259" key="6">
    <source>
        <dbReference type="Pfam" id="PF00755"/>
    </source>
</evidence>
<dbReference type="Proteomes" id="UP000025227">
    <property type="component" value="Unplaced"/>
</dbReference>
<evidence type="ECO:0000256" key="1">
    <source>
        <dbReference type="ARBA" id="ARBA00005232"/>
    </source>
</evidence>
<dbReference type="AlphaFoldDB" id="A0A7I4YQX5"/>
<dbReference type="InterPro" id="IPR000542">
    <property type="entry name" value="Carn_acyl_trans"/>
</dbReference>
<dbReference type="InterPro" id="IPR042231">
    <property type="entry name" value="Cho/carn_acyl_trans_2"/>
</dbReference>
<evidence type="ECO:0000256" key="3">
    <source>
        <dbReference type="ARBA" id="ARBA00023315"/>
    </source>
</evidence>
<dbReference type="Gene3D" id="3.30.559.70">
    <property type="entry name" value="Choline/Carnitine o-acyltransferase, domain 2"/>
    <property type="match status" value="1"/>
</dbReference>
<evidence type="ECO:0000256" key="2">
    <source>
        <dbReference type="ARBA" id="ARBA00022679"/>
    </source>
</evidence>
<feature type="domain" description="Choline/carnitine acyltransferase" evidence="6">
    <location>
        <begin position="49"/>
        <end position="636"/>
    </location>
</feature>
<dbReference type="GO" id="GO:0006635">
    <property type="term" value="P:fatty acid beta-oxidation"/>
    <property type="evidence" value="ECO:0007669"/>
    <property type="project" value="TreeGrafter"/>
</dbReference>
<reference evidence="8" key="1">
    <citation type="submission" date="2020-12" db="UniProtKB">
        <authorList>
            <consortium name="WormBaseParasite"/>
        </authorList>
    </citation>
    <scope>IDENTIFICATION</scope>
    <source>
        <strain evidence="8">MHco3</strain>
    </source>
</reference>
<comment type="similarity">
    <text evidence="1 5">Belongs to the carnitine/choline acetyltransferase family.</text>
</comment>
<keyword evidence="3 5" id="KW-0012">Acyltransferase</keyword>
<dbReference type="OMA" id="HILVMRR"/>
<proteinExistence type="inferred from homology"/>
<dbReference type="InterPro" id="IPR023213">
    <property type="entry name" value="CAT-like_dom_sf"/>
</dbReference>
<accession>A0A7I4YQX5</accession>
<dbReference type="PANTHER" id="PTHR22589:SF16">
    <property type="entry name" value="CARNITINE O-PALMITOYLTRANSFERASE 2, MITOCHONDRIAL"/>
    <property type="match status" value="1"/>
</dbReference>
<keyword evidence="2 5" id="KW-0808">Transferase</keyword>
<organism evidence="7 8">
    <name type="scientific">Haemonchus contortus</name>
    <name type="common">Barber pole worm</name>
    <dbReference type="NCBI Taxonomy" id="6289"/>
    <lineage>
        <taxon>Eukaryota</taxon>
        <taxon>Metazoa</taxon>
        <taxon>Ecdysozoa</taxon>
        <taxon>Nematoda</taxon>
        <taxon>Chromadorea</taxon>
        <taxon>Rhabditida</taxon>
        <taxon>Rhabditina</taxon>
        <taxon>Rhabditomorpha</taxon>
        <taxon>Strongyloidea</taxon>
        <taxon>Trichostrongylidae</taxon>
        <taxon>Haemonchus</taxon>
    </lineage>
</organism>
<evidence type="ECO:0000313" key="7">
    <source>
        <dbReference type="Proteomes" id="UP000025227"/>
    </source>
</evidence>